<evidence type="ECO:0000313" key="2">
    <source>
        <dbReference type="Proteomes" id="UP000652755"/>
    </source>
</evidence>
<comment type="caution">
    <text evidence="1">The sequence shown here is derived from an EMBL/GenBank/DDBJ whole genome shotgun (WGS) entry which is preliminary data.</text>
</comment>
<dbReference type="Gene3D" id="2.40.128.130">
    <property type="entry name" value="Autotransporter beta-domain"/>
    <property type="match status" value="1"/>
</dbReference>
<name>A0ABR7KUT6_9SPHI</name>
<dbReference type="RefSeq" id="WP_187071985.1">
    <property type="nucleotide sequence ID" value="NZ_JACRYL010000011.1"/>
</dbReference>
<accession>A0ABR7KUT6</accession>
<reference evidence="1 2" key="1">
    <citation type="submission" date="2020-08" db="EMBL/GenBank/DDBJ databases">
        <authorList>
            <person name="Sun Q."/>
            <person name="Inoue M."/>
        </authorList>
    </citation>
    <scope>NUCLEOTIDE SEQUENCE [LARGE SCALE GENOMIC DNA]</scope>
    <source>
        <strain evidence="1 2">CCM 8938</strain>
    </source>
</reference>
<dbReference type="InterPro" id="IPR036709">
    <property type="entry name" value="Autotransporte_beta_dom_sf"/>
</dbReference>
<gene>
    <name evidence="1" type="ORF">H7U22_13995</name>
</gene>
<proteinExistence type="predicted"/>
<keyword evidence="2" id="KW-1185">Reference proteome</keyword>
<organism evidence="1 2">
    <name type="scientific">Pedobacter fastidiosus</name>
    <dbReference type="NCBI Taxonomy" id="2765361"/>
    <lineage>
        <taxon>Bacteria</taxon>
        <taxon>Pseudomonadati</taxon>
        <taxon>Bacteroidota</taxon>
        <taxon>Sphingobacteriia</taxon>
        <taxon>Sphingobacteriales</taxon>
        <taxon>Sphingobacteriaceae</taxon>
        <taxon>Pedobacter</taxon>
    </lineage>
</organism>
<dbReference type="Proteomes" id="UP000652755">
    <property type="component" value="Unassembled WGS sequence"/>
</dbReference>
<protein>
    <submittedName>
        <fullName evidence="1">Autotransporter domain-containing protein</fullName>
    </submittedName>
</protein>
<dbReference type="EMBL" id="JACRYL010000011">
    <property type="protein sequence ID" value="MBC6111532.1"/>
    <property type="molecule type" value="Genomic_DNA"/>
</dbReference>
<dbReference type="InterPro" id="IPR011250">
    <property type="entry name" value="OMP/PagP_B-barrel"/>
</dbReference>
<dbReference type="SUPFAM" id="SSF56925">
    <property type="entry name" value="OMPA-like"/>
    <property type="match status" value="1"/>
</dbReference>
<evidence type="ECO:0000313" key="1">
    <source>
        <dbReference type="EMBL" id="MBC6111532.1"/>
    </source>
</evidence>
<sequence>MTTQKTHTNEKTIIIYRYGGGMPICIWICTNKRTNALSFGVNVTTDKTTSDLTTESKAKNSSFSLGYDYFIKDNSKIGIELSYGVNKYDYDNTSTQEYKSYGGNLSYQRYFPIVKTLFAYAGGKAAYTYGKQDQTINNGVTSQEYTSNLYAVGAYGGITWFLSKRFALETNLLAADIIYNETKQYNNNPGSNNYSNKRTTFNFTSQGFINNLGFKIYVLF</sequence>